<name>A0ABR1P0L9_DIAER</name>
<evidence type="ECO:0000313" key="1">
    <source>
        <dbReference type="EMBL" id="KAK7722805.1"/>
    </source>
</evidence>
<dbReference type="EMBL" id="JAKNSF020000065">
    <property type="protein sequence ID" value="KAK7722805.1"/>
    <property type="molecule type" value="Genomic_DNA"/>
</dbReference>
<accession>A0ABR1P0L9</accession>
<gene>
    <name evidence="1" type="ORF">SLS63_009200</name>
</gene>
<protein>
    <submittedName>
        <fullName evidence="1">Uncharacterized protein</fullName>
    </submittedName>
</protein>
<reference evidence="1 2" key="1">
    <citation type="submission" date="2024-02" db="EMBL/GenBank/DDBJ databases">
        <title>De novo assembly and annotation of 12 fungi associated with fruit tree decline syndrome in Ontario, Canada.</title>
        <authorList>
            <person name="Sulman M."/>
            <person name="Ellouze W."/>
            <person name="Ilyukhin E."/>
        </authorList>
    </citation>
    <scope>NUCLEOTIDE SEQUENCE [LARGE SCALE GENOMIC DNA]</scope>
    <source>
        <strain evidence="1 2">M169</strain>
    </source>
</reference>
<keyword evidence="2" id="KW-1185">Reference proteome</keyword>
<comment type="caution">
    <text evidence="1">The sequence shown here is derived from an EMBL/GenBank/DDBJ whole genome shotgun (WGS) entry which is preliminary data.</text>
</comment>
<organism evidence="1 2">
    <name type="scientific">Diaporthe eres</name>
    <name type="common">Phomopsis oblonga</name>
    <dbReference type="NCBI Taxonomy" id="83184"/>
    <lineage>
        <taxon>Eukaryota</taxon>
        <taxon>Fungi</taxon>
        <taxon>Dikarya</taxon>
        <taxon>Ascomycota</taxon>
        <taxon>Pezizomycotina</taxon>
        <taxon>Sordariomycetes</taxon>
        <taxon>Sordariomycetidae</taxon>
        <taxon>Diaporthales</taxon>
        <taxon>Diaporthaceae</taxon>
        <taxon>Diaporthe</taxon>
        <taxon>Diaporthe eres species complex</taxon>
    </lineage>
</organism>
<evidence type="ECO:0000313" key="2">
    <source>
        <dbReference type="Proteomes" id="UP001430848"/>
    </source>
</evidence>
<proteinExistence type="predicted"/>
<dbReference type="Proteomes" id="UP001430848">
    <property type="component" value="Unassembled WGS sequence"/>
</dbReference>
<sequence>MTTHIGPLYHVLLKTPPLAVTVSRGKTLREIKKLAKRHKIPSMVSKTGLSSSGLVYVESSDKMALQRFEKDVRGMTNYLQRFVTIVPTMKAPVPEDRPIRPPGQRFVDVEGLTNFGTEMARRSLWDWWVDFLKKGYFKD</sequence>